<dbReference type="EMBL" id="AP022560">
    <property type="protein sequence ID" value="BBX04304.1"/>
    <property type="molecule type" value="Genomic_DNA"/>
</dbReference>
<dbReference type="KEGG" id="mmor:MMOR_52400"/>
<gene>
    <name evidence="1" type="ORF">MMOR_52400</name>
</gene>
<evidence type="ECO:0000313" key="1">
    <source>
        <dbReference type="EMBL" id="BBX04304.1"/>
    </source>
</evidence>
<dbReference type="AlphaFoldDB" id="A0AAD1HG32"/>
<reference evidence="1 2" key="1">
    <citation type="journal article" date="2019" name="Emerg. Microbes Infect.">
        <title>Comprehensive subspecies identification of 175 nontuberculous mycobacteria species based on 7547 genomic profiles.</title>
        <authorList>
            <person name="Matsumoto Y."/>
            <person name="Kinjo T."/>
            <person name="Motooka D."/>
            <person name="Nabeya D."/>
            <person name="Jung N."/>
            <person name="Uechi K."/>
            <person name="Horii T."/>
            <person name="Iida T."/>
            <person name="Fujita J."/>
            <person name="Nakamura S."/>
        </authorList>
    </citation>
    <scope>NUCLEOTIDE SEQUENCE [LARGE SCALE GENOMIC DNA]</scope>
    <source>
        <strain evidence="1 2">JCM 6375</strain>
    </source>
</reference>
<accession>A0AAD1HG32</accession>
<sequence length="55" mass="6173">MDDNEVVSIEDAARECGVSVEVFVDWLIRDGMVLRHPEDPDRYIPGPHPSIQPLG</sequence>
<protein>
    <submittedName>
        <fullName evidence="1">Uncharacterized protein</fullName>
    </submittedName>
</protein>
<evidence type="ECO:0000313" key="2">
    <source>
        <dbReference type="Proteomes" id="UP000466681"/>
    </source>
</evidence>
<name>A0AAD1HG32_9MYCO</name>
<dbReference type="RefSeq" id="WP_163658207.1">
    <property type="nucleotide sequence ID" value="NZ_AP022560.1"/>
</dbReference>
<organism evidence="1 2">
    <name type="scientific">Mycolicibacterium moriokaense</name>
    <dbReference type="NCBI Taxonomy" id="39691"/>
    <lineage>
        <taxon>Bacteria</taxon>
        <taxon>Bacillati</taxon>
        <taxon>Actinomycetota</taxon>
        <taxon>Actinomycetes</taxon>
        <taxon>Mycobacteriales</taxon>
        <taxon>Mycobacteriaceae</taxon>
        <taxon>Mycolicibacterium</taxon>
    </lineage>
</organism>
<proteinExistence type="predicted"/>
<keyword evidence="2" id="KW-1185">Reference proteome</keyword>
<dbReference type="Proteomes" id="UP000466681">
    <property type="component" value="Chromosome"/>
</dbReference>